<evidence type="ECO:0000256" key="5">
    <source>
        <dbReference type="HAMAP-Rule" id="MF_01804"/>
    </source>
</evidence>
<evidence type="ECO:0000313" key="7">
    <source>
        <dbReference type="Proteomes" id="UP000510886"/>
    </source>
</evidence>
<dbReference type="SUPFAM" id="SSF46785">
    <property type="entry name" value="Winged helix' DNA-binding domain"/>
    <property type="match status" value="2"/>
</dbReference>
<evidence type="ECO:0000256" key="1">
    <source>
        <dbReference type="ARBA" id="ARBA00022490"/>
    </source>
</evidence>
<dbReference type="Pfam" id="PF04079">
    <property type="entry name" value="SMC_ScpB"/>
    <property type="match status" value="1"/>
</dbReference>
<dbReference type="GO" id="GO:0006260">
    <property type="term" value="P:DNA replication"/>
    <property type="evidence" value="ECO:0007669"/>
    <property type="project" value="UniProtKB-UniRule"/>
</dbReference>
<dbReference type="GO" id="GO:0051301">
    <property type="term" value="P:cell division"/>
    <property type="evidence" value="ECO:0007669"/>
    <property type="project" value="UniProtKB-KW"/>
</dbReference>
<keyword evidence="1 5" id="KW-0963">Cytoplasm</keyword>
<organism evidence="6 7">
    <name type="scientific">Ligilactobacillus saerimneri</name>
    <dbReference type="NCBI Taxonomy" id="228229"/>
    <lineage>
        <taxon>Bacteria</taxon>
        <taxon>Bacillati</taxon>
        <taxon>Bacillota</taxon>
        <taxon>Bacilli</taxon>
        <taxon>Lactobacillales</taxon>
        <taxon>Lactobacillaceae</taxon>
        <taxon>Ligilactobacillus</taxon>
    </lineage>
</organism>
<evidence type="ECO:0000256" key="4">
    <source>
        <dbReference type="ARBA" id="ARBA00023306"/>
    </source>
</evidence>
<dbReference type="Proteomes" id="UP000510886">
    <property type="component" value="Chromosome"/>
</dbReference>
<dbReference type="GO" id="GO:0051304">
    <property type="term" value="P:chromosome separation"/>
    <property type="evidence" value="ECO:0007669"/>
    <property type="project" value="InterPro"/>
</dbReference>
<dbReference type="HAMAP" id="MF_01804">
    <property type="entry name" value="ScpB"/>
    <property type="match status" value="1"/>
</dbReference>
<evidence type="ECO:0000256" key="3">
    <source>
        <dbReference type="ARBA" id="ARBA00022829"/>
    </source>
</evidence>
<proteinExistence type="inferred from homology"/>
<evidence type="ECO:0000313" key="6">
    <source>
        <dbReference type="EMBL" id="QLL77890.1"/>
    </source>
</evidence>
<dbReference type="EMBL" id="CP047418">
    <property type="protein sequence ID" value="QLL77890.1"/>
    <property type="molecule type" value="Genomic_DNA"/>
</dbReference>
<dbReference type="NCBIfam" id="TIGR00281">
    <property type="entry name" value="SMC-Scp complex subunit ScpB"/>
    <property type="match status" value="1"/>
</dbReference>
<reference evidence="6 7" key="1">
    <citation type="submission" date="2020-01" db="EMBL/GenBank/DDBJ databases">
        <title>Complete and circular genome sequences of six lactobacillus isolates from horses.</title>
        <authorList>
            <person name="Hassan H.M."/>
        </authorList>
    </citation>
    <scope>NUCLEOTIDE SEQUENCE [LARGE SCALE GENOMIC DNA]</scope>
    <source>
        <strain evidence="6 7">1A</strain>
    </source>
</reference>
<accession>A0A7H9EJL6</accession>
<evidence type="ECO:0000256" key="2">
    <source>
        <dbReference type="ARBA" id="ARBA00022618"/>
    </source>
</evidence>
<dbReference type="PANTHER" id="PTHR34298:SF2">
    <property type="entry name" value="SEGREGATION AND CONDENSATION PROTEIN B"/>
    <property type="match status" value="1"/>
</dbReference>
<gene>
    <name evidence="5 6" type="primary">scpB</name>
    <name evidence="6" type="ORF">GTO87_04285</name>
</gene>
<comment type="subcellular location">
    <subcellularLocation>
        <location evidence="5">Cytoplasm</location>
    </subcellularLocation>
    <text evidence="5">Associated with two foci at the outer edges of the nucleoid region in young cells, and at four foci within both cell halves in older cells.</text>
</comment>
<dbReference type="InterPro" id="IPR005234">
    <property type="entry name" value="ScpB_csome_segregation"/>
</dbReference>
<dbReference type="PIRSF" id="PIRSF019345">
    <property type="entry name" value="ScpB"/>
    <property type="match status" value="1"/>
</dbReference>
<dbReference type="GO" id="GO:0005737">
    <property type="term" value="C:cytoplasm"/>
    <property type="evidence" value="ECO:0007669"/>
    <property type="project" value="UniProtKB-SubCell"/>
</dbReference>
<dbReference type="InterPro" id="IPR036390">
    <property type="entry name" value="WH_DNA-bd_sf"/>
</dbReference>
<comment type="function">
    <text evidence="5">Participates in chromosomal partition during cell division. May act via the formation of a condensin-like complex containing Smc and ScpA that pull DNA away from mid-cell into both cell halves.</text>
</comment>
<dbReference type="AlphaFoldDB" id="A0A7H9EJL6"/>
<dbReference type="Gene3D" id="1.10.10.10">
    <property type="entry name" value="Winged helix-like DNA-binding domain superfamily/Winged helix DNA-binding domain"/>
    <property type="match status" value="2"/>
</dbReference>
<keyword evidence="4 5" id="KW-0131">Cell cycle</keyword>
<keyword evidence="2 5" id="KW-0132">Cell division</keyword>
<dbReference type="PANTHER" id="PTHR34298">
    <property type="entry name" value="SEGREGATION AND CONDENSATION PROTEIN B"/>
    <property type="match status" value="1"/>
</dbReference>
<dbReference type="RefSeq" id="WP_180849616.1">
    <property type="nucleotide sequence ID" value="NZ_CP047418.1"/>
</dbReference>
<comment type="subunit">
    <text evidence="5">Homodimer. Homodimerization may be required to stabilize the binding of ScpA to the Smc head domains. Component of a cohesin-like complex composed of ScpA, ScpB and the Smc homodimer, in which ScpA and ScpB bind to the head domain of Smc. The presence of the three proteins is required for the association of the complex with DNA.</text>
</comment>
<dbReference type="InterPro" id="IPR036388">
    <property type="entry name" value="WH-like_DNA-bd_sf"/>
</dbReference>
<comment type="similarity">
    <text evidence="5">Belongs to the ScpB family.</text>
</comment>
<dbReference type="KEGG" id="lsw:GTO87_04285"/>
<keyword evidence="3 5" id="KW-0159">Chromosome partition</keyword>
<sequence length="208" mass="22852">MLSNKAKIESLLFVSGSEGITLGQLSQLTNMMKPAVKEQLAALEAKYAADPDTSLCLLTAGETYRLATKKSLATVVKEYFESPAMTTLSKAALETLAIIAYKQPVTRVEIEEIRGVQSAGVIQKLLLYDLITEQGRLNIPGRPFKYGTTDHFLDFFGLTSLSDLPAVDEEQVLQTEENNSTDFMKLFNSSLEQTEGEKNGRETTESNG</sequence>
<protein>
    <recommendedName>
        <fullName evidence="5">Segregation and condensation protein B</fullName>
    </recommendedName>
</protein>
<name>A0A7H9EJL6_9LACO</name>